<accession>A0AAW9PZE0</accession>
<dbReference type="AlphaFoldDB" id="A0AAW9PZE0"/>
<name>A0AAW9PZE0_9CYAN</name>
<proteinExistence type="predicted"/>
<comment type="caution">
    <text evidence="1">The sequence shown here is derived from an EMBL/GenBank/DDBJ whole genome shotgun (WGS) entry which is preliminary data.</text>
</comment>
<organism evidence="1 2">
    <name type="scientific">Tumidithrix elongata BACA0141</name>
    <dbReference type="NCBI Taxonomy" id="2716417"/>
    <lineage>
        <taxon>Bacteria</taxon>
        <taxon>Bacillati</taxon>
        <taxon>Cyanobacteriota</taxon>
        <taxon>Cyanophyceae</taxon>
        <taxon>Pseudanabaenales</taxon>
        <taxon>Pseudanabaenaceae</taxon>
        <taxon>Tumidithrix</taxon>
        <taxon>Tumidithrix elongata</taxon>
    </lineage>
</organism>
<evidence type="ECO:0000313" key="2">
    <source>
        <dbReference type="Proteomes" id="UP001333818"/>
    </source>
</evidence>
<dbReference type="EMBL" id="JAZBJZ010000008">
    <property type="protein sequence ID" value="MEE3715806.1"/>
    <property type="molecule type" value="Genomic_DNA"/>
</dbReference>
<reference evidence="1" key="1">
    <citation type="submission" date="2024-01" db="EMBL/GenBank/DDBJ databases">
        <title>Bank of Algae and Cyanobacteria of the Azores (BACA) strain genomes.</title>
        <authorList>
            <person name="Luz R."/>
            <person name="Cordeiro R."/>
            <person name="Fonseca A."/>
            <person name="Goncalves V."/>
        </authorList>
    </citation>
    <scope>NUCLEOTIDE SEQUENCE</scope>
    <source>
        <strain evidence="1">BACA0141</strain>
    </source>
</reference>
<dbReference type="RefSeq" id="WP_330482230.1">
    <property type="nucleotide sequence ID" value="NZ_JAZBJZ010000008.1"/>
</dbReference>
<sequence length="83" mass="9436">MLTTVEGIYRNGRVEFVEQPPNIHEETRVIVAFVSSNEIDLASHDIDRVQAQVLRANLATFAEDWDSPEMSIYDDYDAAKANH</sequence>
<keyword evidence="2" id="KW-1185">Reference proteome</keyword>
<gene>
    <name evidence="1" type="ORF">V2H45_03485</name>
</gene>
<evidence type="ECO:0000313" key="1">
    <source>
        <dbReference type="EMBL" id="MEE3715806.1"/>
    </source>
</evidence>
<protein>
    <submittedName>
        <fullName evidence="1">Uncharacterized protein</fullName>
    </submittedName>
</protein>
<dbReference type="Proteomes" id="UP001333818">
    <property type="component" value="Unassembled WGS sequence"/>
</dbReference>